<dbReference type="InterPro" id="IPR004843">
    <property type="entry name" value="Calcineurin-like_PHP"/>
</dbReference>
<dbReference type="Gene3D" id="3.30.110.110">
    <property type="entry name" value="Mre11, capping domain"/>
    <property type="match status" value="1"/>
</dbReference>
<dbReference type="InterPro" id="IPR038487">
    <property type="entry name" value="Mre11_capping_dom"/>
</dbReference>
<dbReference type="EMBL" id="JALLKP010000002">
    <property type="protein sequence ID" value="KAK2196515.1"/>
    <property type="molecule type" value="Genomic_DNA"/>
</dbReference>
<feature type="compositionally biased region" description="Polar residues" evidence="2">
    <location>
        <begin position="808"/>
        <end position="818"/>
    </location>
</feature>
<feature type="region of interest" description="Disordered" evidence="2">
    <location>
        <begin position="808"/>
        <end position="827"/>
    </location>
</feature>
<keyword evidence="1" id="KW-0378">Hydrolase</keyword>
<dbReference type="InterPro" id="IPR007281">
    <property type="entry name" value="Mre11_DNA-bd"/>
</dbReference>
<protein>
    <submittedName>
        <fullName evidence="4">Bifunctional Calcineurin-like phosphoesterase domain</fullName>
    </submittedName>
</protein>
<dbReference type="GO" id="GO:0000723">
    <property type="term" value="P:telomere maintenance"/>
    <property type="evidence" value="ECO:0007669"/>
    <property type="project" value="TreeGrafter"/>
</dbReference>
<dbReference type="GO" id="GO:0007095">
    <property type="term" value="P:mitotic G2 DNA damage checkpoint signaling"/>
    <property type="evidence" value="ECO:0007669"/>
    <property type="project" value="TreeGrafter"/>
</dbReference>
<dbReference type="Pfam" id="PF00149">
    <property type="entry name" value="Metallophos"/>
    <property type="match status" value="1"/>
</dbReference>
<dbReference type="GO" id="GO:0030870">
    <property type="term" value="C:Mre11 complex"/>
    <property type="evidence" value="ECO:0007669"/>
    <property type="project" value="TreeGrafter"/>
</dbReference>
<dbReference type="InterPro" id="IPR041796">
    <property type="entry name" value="Mre11_N"/>
</dbReference>
<dbReference type="GO" id="GO:0006303">
    <property type="term" value="P:double-strand break repair via nonhomologous end joining"/>
    <property type="evidence" value="ECO:0007669"/>
    <property type="project" value="TreeGrafter"/>
</dbReference>
<dbReference type="GO" id="GO:0035861">
    <property type="term" value="C:site of double-strand break"/>
    <property type="evidence" value="ECO:0007669"/>
    <property type="project" value="TreeGrafter"/>
</dbReference>
<proteinExistence type="predicted"/>
<dbReference type="Proteomes" id="UP001214638">
    <property type="component" value="Unassembled WGS sequence"/>
</dbReference>
<evidence type="ECO:0000256" key="1">
    <source>
        <dbReference type="ARBA" id="ARBA00022801"/>
    </source>
</evidence>
<dbReference type="SMART" id="SM01347">
    <property type="entry name" value="Mre11_DNA_bind"/>
    <property type="match status" value="1"/>
</dbReference>
<dbReference type="GO" id="GO:0000724">
    <property type="term" value="P:double-strand break repair via homologous recombination"/>
    <property type="evidence" value="ECO:0007669"/>
    <property type="project" value="TreeGrafter"/>
</dbReference>
<dbReference type="GO" id="GO:0030145">
    <property type="term" value="F:manganese ion binding"/>
    <property type="evidence" value="ECO:0007669"/>
    <property type="project" value="InterPro"/>
</dbReference>
<keyword evidence="5" id="KW-1185">Reference proteome</keyword>
<dbReference type="GO" id="GO:0000014">
    <property type="term" value="F:single-stranded DNA endodeoxyribonuclease activity"/>
    <property type="evidence" value="ECO:0007669"/>
    <property type="project" value="TreeGrafter"/>
</dbReference>
<dbReference type="CDD" id="cd00840">
    <property type="entry name" value="MPP_Mre11_N"/>
    <property type="match status" value="1"/>
</dbReference>
<dbReference type="PANTHER" id="PTHR10139">
    <property type="entry name" value="DOUBLE-STRAND BREAK REPAIR PROTEIN MRE11"/>
    <property type="match status" value="1"/>
</dbReference>
<dbReference type="Pfam" id="PF04152">
    <property type="entry name" value="Mre11_DNA_bind"/>
    <property type="match status" value="1"/>
</dbReference>
<dbReference type="SUPFAM" id="SSF56300">
    <property type="entry name" value="Metallo-dependent phosphatases"/>
    <property type="match status" value="1"/>
</dbReference>
<dbReference type="RefSeq" id="XP_067803357.1">
    <property type="nucleotide sequence ID" value="XM_067946793.1"/>
</dbReference>
<comment type="caution">
    <text evidence="4">The sequence shown here is derived from an EMBL/GenBank/DDBJ whole genome shotgun (WGS) entry which is preliminary data.</text>
</comment>
<name>A0AAD9PKT6_9APIC</name>
<sequence length="827" mass="93703">MTPRLTSFKAIWNKVKLSNDIENSSSPVTSVLPRKNPLVVSSTNINSLNPQTNESLNLLFNRQVIRPRATSQMPSDSTETADNEYLTESIKNISIDEEMSSPVEENVHAPDDNVQVEDPSQEMRTEFPKDDASSTNCNLTVESLGNYVTSNIKHEDGHVVFRALIATDTHLGYKSHDQHRNADAINAFEEVLYLAKHLDVDAIFHSGDLFDDTHPPRGTIYRTMELLVEYCTREIPAIEPVQIDLGNLNTQKANSSKQLLLNSSKGYDLNSSIIVDYNGRIPFFVIHGNHDNPTEPGGLSPIDLINVANLVTYLGRVTSMDSITLEPVLLKKGPIRIALYGLGWIQDERLHNTFKSGNVNFILPEDHESYYKILLFHQNRVQRKGKSSTDYIPESFLPDWLDLVIWGHEHESMRFPRDVEGCNFKIYQGGSSIQTSMILAEAVPKHVCMLEITGDSVRFYPISLETPRTLYYSELNLLYDSVTSEAEMMSKIKDEIEALLSQKQLEKTDLRFTTIFKAVDSMSNFKSTRLGQAVLNAASRPLVRIRVNYNGPHTISPRVLAANFLGIPSFLLHFKIDRVANPNDLVLFKALRRSCKNKNDTNSINGNFNIDPLLGNLSQEFGGTSNFTVKDIIFQEISKNVQCKLLLEDGLNEAIQRFAVGGVCFLILFVKAQETHAIQDYLQYQLKHVTEYLLKQHLDHISNLETAESRMEAIQQAIIGITHRMRTASLLSQNTIHTESESQIYQNQELNHINSNENETMSQKEIPNAFDILMPSNKNELTNSKRYRGNPSTPRSRKLLLIPQQYKSPKTKTPTFSDRTLPMFLKR</sequence>
<evidence type="ECO:0000256" key="2">
    <source>
        <dbReference type="SAM" id="MobiDB-lite"/>
    </source>
</evidence>
<reference evidence="4" key="1">
    <citation type="journal article" date="2023" name="Nat. Microbiol.">
        <title>Babesia duncani multi-omics identifies virulence factors and drug targets.</title>
        <authorList>
            <person name="Singh P."/>
            <person name="Lonardi S."/>
            <person name="Liang Q."/>
            <person name="Vydyam P."/>
            <person name="Khabirova E."/>
            <person name="Fang T."/>
            <person name="Gihaz S."/>
            <person name="Thekkiniath J."/>
            <person name="Munshi M."/>
            <person name="Abel S."/>
            <person name="Ciampossin L."/>
            <person name="Batugedara G."/>
            <person name="Gupta M."/>
            <person name="Lu X.M."/>
            <person name="Lenz T."/>
            <person name="Chakravarty S."/>
            <person name="Cornillot E."/>
            <person name="Hu Y."/>
            <person name="Ma W."/>
            <person name="Gonzalez L.M."/>
            <person name="Sanchez S."/>
            <person name="Estrada K."/>
            <person name="Sanchez-Flores A."/>
            <person name="Montero E."/>
            <person name="Harb O.S."/>
            <person name="Le Roch K.G."/>
            <person name="Mamoun C.B."/>
        </authorList>
    </citation>
    <scope>NUCLEOTIDE SEQUENCE</scope>
    <source>
        <strain evidence="4">WA1</strain>
    </source>
</reference>
<dbReference type="GO" id="GO:0097552">
    <property type="term" value="P:mitochondrial double-strand break repair via homologous recombination"/>
    <property type="evidence" value="ECO:0007669"/>
    <property type="project" value="TreeGrafter"/>
</dbReference>
<evidence type="ECO:0000313" key="4">
    <source>
        <dbReference type="EMBL" id="KAK2196515.1"/>
    </source>
</evidence>
<dbReference type="GeneID" id="94336060"/>
<dbReference type="KEGG" id="bdw:94336060"/>
<organism evidence="4 5">
    <name type="scientific">Babesia duncani</name>
    <dbReference type="NCBI Taxonomy" id="323732"/>
    <lineage>
        <taxon>Eukaryota</taxon>
        <taxon>Sar</taxon>
        <taxon>Alveolata</taxon>
        <taxon>Apicomplexa</taxon>
        <taxon>Aconoidasida</taxon>
        <taxon>Piroplasmida</taxon>
        <taxon>Babesiidae</taxon>
        <taxon>Babesia</taxon>
    </lineage>
</organism>
<dbReference type="InterPro" id="IPR029052">
    <property type="entry name" value="Metallo-depent_PP-like"/>
</dbReference>
<dbReference type="PANTHER" id="PTHR10139:SF1">
    <property type="entry name" value="DOUBLE-STRAND BREAK REPAIR PROTEIN MRE11"/>
    <property type="match status" value="1"/>
</dbReference>
<gene>
    <name evidence="4" type="ORF">BdWA1_001762</name>
</gene>
<evidence type="ECO:0000259" key="3">
    <source>
        <dbReference type="SMART" id="SM01347"/>
    </source>
</evidence>
<dbReference type="AlphaFoldDB" id="A0AAD9PKT6"/>
<evidence type="ECO:0000313" key="5">
    <source>
        <dbReference type="Proteomes" id="UP001214638"/>
    </source>
</evidence>
<dbReference type="Gene3D" id="3.60.21.10">
    <property type="match status" value="1"/>
</dbReference>
<dbReference type="GO" id="GO:0042138">
    <property type="term" value="P:meiotic DNA double-strand break formation"/>
    <property type="evidence" value="ECO:0007669"/>
    <property type="project" value="TreeGrafter"/>
</dbReference>
<feature type="domain" description="Mre11 DNA-binding" evidence="3">
    <location>
        <begin position="457"/>
        <end position="658"/>
    </location>
</feature>
<accession>A0AAD9PKT6</accession>